<dbReference type="AlphaFoldDB" id="Q1D612"/>
<dbReference type="InterPro" id="IPR015927">
    <property type="entry name" value="Peptidase_S24_S26A/B/C"/>
</dbReference>
<dbReference type="InterPro" id="IPR036286">
    <property type="entry name" value="LexA/Signal_pep-like_sf"/>
</dbReference>
<sequence length="126" mass="13837">MPPALSWVPVHGDSMWPSLRSGDHAGVEPLEGAPRPGDVLLARFDHALVLHRLRRWEAGAVALRGDNSPQDDAPLDPSRVLGRVRRVRRGGVVLEAGWDRGPRWLGRVRVAVKWRLAALLGRGGAR</sequence>
<dbReference type="Proteomes" id="UP000002402">
    <property type="component" value="Chromosome"/>
</dbReference>
<name>Q1D612_MYXXD</name>
<dbReference type="KEGG" id="mxa:MXAN_3726"/>
<dbReference type="HOGENOM" id="CLU_2143156_0_0_7"/>
<dbReference type="SUPFAM" id="SSF51306">
    <property type="entry name" value="LexA/Signal peptidase"/>
    <property type="match status" value="1"/>
</dbReference>
<proteinExistence type="predicted"/>
<dbReference type="Gene3D" id="2.10.109.10">
    <property type="entry name" value="Umud Fragment, subunit A"/>
    <property type="match status" value="1"/>
</dbReference>
<evidence type="ECO:0000313" key="2">
    <source>
        <dbReference type="EMBL" id="ABF87963.1"/>
    </source>
</evidence>
<dbReference type="EnsemblBacteria" id="ABF87963">
    <property type="protein sequence ID" value="ABF87963"/>
    <property type="gene ID" value="MXAN_3726"/>
</dbReference>
<accession>Q1D612</accession>
<feature type="domain" description="Peptidase S24/S26A/S26B/S26C" evidence="1">
    <location>
        <begin position="4"/>
        <end position="84"/>
    </location>
</feature>
<dbReference type="STRING" id="246197.MXAN_3726"/>
<dbReference type="eggNOG" id="COG2932">
    <property type="taxonomic scope" value="Bacteria"/>
</dbReference>
<evidence type="ECO:0000259" key="1">
    <source>
        <dbReference type="Pfam" id="PF00717"/>
    </source>
</evidence>
<organism evidence="2 3">
    <name type="scientific">Myxococcus xanthus (strain DK1622)</name>
    <dbReference type="NCBI Taxonomy" id="246197"/>
    <lineage>
        <taxon>Bacteria</taxon>
        <taxon>Pseudomonadati</taxon>
        <taxon>Myxococcota</taxon>
        <taxon>Myxococcia</taxon>
        <taxon>Myxococcales</taxon>
        <taxon>Cystobacterineae</taxon>
        <taxon>Myxococcaceae</taxon>
        <taxon>Myxococcus</taxon>
    </lineage>
</organism>
<evidence type="ECO:0000313" key="3">
    <source>
        <dbReference type="Proteomes" id="UP000002402"/>
    </source>
</evidence>
<dbReference type="CDD" id="cd06462">
    <property type="entry name" value="Peptidase_S24_S26"/>
    <property type="match status" value="1"/>
</dbReference>
<gene>
    <name evidence="2" type="ordered locus">MXAN_3726</name>
</gene>
<keyword evidence="3" id="KW-1185">Reference proteome</keyword>
<dbReference type="EMBL" id="CP000113">
    <property type="protein sequence ID" value="ABF87963.1"/>
    <property type="molecule type" value="Genomic_DNA"/>
</dbReference>
<dbReference type="Pfam" id="PF00717">
    <property type="entry name" value="Peptidase_S24"/>
    <property type="match status" value="1"/>
</dbReference>
<reference evidence="2 3" key="1">
    <citation type="journal article" date="2006" name="Proc. Natl. Acad. Sci. U.S.A.">
        <title>Evolution of sensory complexity recorded in a myxobacterial genome.</title>
        <authorList>
            <person name="Goldman B.S."/>
            <person name="Nierman W.C."/>
            <person name="Kaiser D."/>
            <person name="Slater S.C."/>
            <person name="Durkin A.S."/>
            <person name="Eisen J.A."/>
            <person name="Ronning C.M."/>
            <person name="Barbazuk W.B."/>
            <person name="Blanchard M."/>
            <person name="Field C."/>
            <person name="Halling C."/>
            <person name="Hinkle G."/>
            <person name="Iartchuk O."/>
            <person name="Kim H.S."/>
            <person name="Mackenzie C."/>
            <person name="Madupu R."/>
            <person name="Miller N."/>
            <person name="Shvartsbeyn A."/>
            <person name="Sullivan S.A."/>
            <person name="Vaudin M."/>
            <person name="Wiegand R."/>
            <person name="Kaplan H.B."/>
        </authorList>
    </citation>
    <scope>NUCLEOTIDE SEQUENCE [LARGE SCALE GENOMIC DNA]</scope>
    <source>
        <strain evidence="3">DK1622</strain>
    </source>
</reference>
<protein>
    <submittedName>
        <fullName evidence="2">Peptidase S24-like domain protein</fullName>
    </submittedName>
</protein>